<dbReference type="OrthoDB" id="9802489at2"/>
<reference evidence="2 3" key="1">
    <citation type="submission" date="2019-02" db="EMBL/GenBank/DDBJ databases">
        <title>Genomic Encyclopedia of Archaeal and Bacterial Type Strains, Phase II (KMG-II): from individual species to whole genera.</title>
        <authorList>
            <person name="Goeker M."/>
        </authorList>
    </citation>
    <scope>NUCLEOTIDE SEQUENCE [LARGE SCALE GENOMIC DNA]</scope>
    <source>
        <strain evidence="2 3">DSM 18101</strain>
    </source>
</reference>
<organism evidence="2 3">
    <name type="scientific">Edaphobacter modestus</name>
    <dbReference type="NCBI Taxonomy" id="388466"/>
    <lineage>
        <taxon>Bacteria</taxon>
        <taxon>Pseudomonadati</taxon>
        <taxon>Acidobacteriota</taxon>
        <taxon>Terriglobia</taxon>
        <taxon>Terriglobales</taxon>
        <taxon>Acidobacteriaceae</taxon>
        <taxon>Edaphobacter</taxon>
    </lineage>
</organism>
<dbReference type="PANTHER" id="PTHR43698">
    <property type="entry name" value="RIBD C-TERMINAL DOMAIN CONTAINING PROTEIN"/>
    <property type="match status" value="1"/>
</dbReference>
<dbReference type="CDD" id="cd02233">
    <property type="entry name" value="cupin_HNL-like"/>
    <property type="match status" value="1"/>
</dbReference>
<dbReference type="PANTHER" id="PTHR43698:SF1">
    <property type="entry name" value="BLL4564 PROTEIN"/>
    <property type="match status" value="1"/>
</dbReference>
<dbReference type="InterPro" id="IPR013096">
    <property type="entry name" value="Cupin_2"/>
</dbReference>
<dbReference type="SUPFAM" id="SSF51182">
    <property type="entry name" value="RmlC-like cupins"/>
    <property type="match status" value="1"/>
</dbReference>
<dbReference type="Pfam" id="PF07883">
    <property type="entry name" value="Cupin_2"/>
    <property type="match status" value="1"/>
</dbReference>
<dbReference type="InterPro" id="IPR011051">
    <property type="entry name" value="RmlC_Cupin_sf"/>
</dbReference>
<accession>A0A4Q7YS23</accession>
<dbReference type="Gene3D" id="2.60.120.10">
    <property type="entry name" value="Jelly Rolls"/>
    <property type="match status" value="1"/>
</dbReference>
<dbReference type="Proteomes" id="UP000292958">
    <property type="component" value="Unassembled WGS sequence"/>
</dbReference>
<dbReference type="InterPro" id="IPR047263">
    <property type="entry name" value="HNL-like_cupin"/>
</dbReference>
<dbReference type="InterPro" id="IPR014710">
    <property type="entry name" value="RmlC-like_jellyroll"/>
</dbReference>
<feature type="domain" description="Cupin type-2" evidence="1">
    <location>
        <begin position="41"/>
        <end position="104"/>
    </location>
</feature>
<comment type="caution">
    <text evidence="2">The sequence shown here is derived from an EMBL/GenBank/DDBJ whole genome shotgun (WGS) entry which is preliminary data.</text>
</comment>
<gene>
    <name evidence="2" type="ORF">BDD14_1991</name>
</gene>
<dbReference type="GO" id="GO:0051213">
    <property type="term" value="F:dioxygenase activity"/>
    <property type="evidence" value="ECO:0007669"/>
    <property type="project" value="UniProtKB-KW"/>
</dbReference>
<dbReference type="EMBL" id="SHKW01000001">
    <property type="protein sequence ID" value="RZU40527.1"/>
    <property type="molecule type" value="Genomic_DNA"/>
</dbReference>
<dbReference type="AlphaFoldDB" id="A0A4Q7YS23"/>
<evidence type="ECO:0000313" key="2">
    <source>
        <dbReference type="EMBL" id="RZU40527.1"/>
    </source>
</evidence>
<dbReference type="RefSeq" id="WP_130418586.1">
    <property type="nucleotide sequence ID" value="NZ_SHKW01000001.1"/>
</dbReference>
<keyword evidence="2" id="KW-0223">Dioxygenase</keyword>
<keyword evidence="3" id="KW-1185">Reference proteome</keyword>
<keyword evidence="2" id="KW-0560">Oxidoreductase</keyword>
<proteinExistence type="predicted"/>
<evidence type="ECO:0000259" key="1">
    <source>
        <dbReference type="Pfam" id="PF07883"/>
    </source>
</evidence>
<name>A0A4Q7YS23_9BACT</name>
<sequence>MKIFGNGERGCKKAPEAWFSGDAWMDAVVEPGGLSRLQALYVTYAPGARTAWHTHPVRQVLHVTSGTGWIQLEGEPAKRIRSGDVVVIEANENHWHGADATHTMVHLAMQESDETGKNVVWGRHVTAEEYIAAG</sequence>
<protein>
    <submittedName>
        <fullName evidence="2">Quercetin dioxygenase-like cupin family protein</fullName>
    </submittedName>
</protein>
<evidence type="ECO:0000313" key="3">
    <source>
        <dbReference type="Proteomes" id="UP000292958"/>
    </source>
</evidence>